<dbReference type="Pfam" id="PF14827">
    <property type="entry name" value="dCache_3"/>
    <property type="match status" value="1"/>
</dbReference>
<reference evidence="3 4" key="1">
    <citation type="journal article" date="2018" name="ISME J.">
        <title>Endosymbiont genomes yield clues of tubeworm success.</title>
        <authorList>
            <person name="Li Y."/>
            <person name="Liles M.R."/>
            <person name="Halanych K.M."/>
        </authorList>
    </citation>
    <scope>NUCLEOTIDE SEQUENCE [LARGE SCALE GENOMIC DNA]</scope>
    <source>
        <strain evidence="3">A1464</strain>
    </source>
</reference>
<keyword evidence="1" id="KW-0812">Transmembrane</keyword>
<accession>A0A370DDV7</accession>
<gene>
    <name evidence="3" type="ORF">DIZ80_09370</name>
</gene>
<organism evidence="3 4">
    <name type="scientific">endosymbiont of Galathealinum brachiosum</name>
    <dbReference type="NCBI Taxonomy" id="2200906"/>
    <lineage>
        <taxon>Bacteria</taxon>
        <taxon>Pseudomonadati</taxon>
        <taxon>Pseudomonadota</taxon>
        <taxon>Gammaproteobacteria</taxon>
        <taxon>sulfur-oxidizing symbionts</taxon>
    </lineage>
</organism>
<dbReference type="InterPro" id="IPR029150">
    <property type="entry name" value="dCache_3"/>
</dbReference>
<name>A0A370DDV7_9GAMM</name>
<dbReference type="InterPro" id="IPR029151">
    <property type="entry name" value="Sensor-like_sf"/>
</dbReference>
<sequence>MIQYLKQLRNNHYIKYLEYNYMSYAGIKITSLSLFIVFSLFMTLIFRSYIIEKQSNGINANISNINFHIRKSVDFLINNKKQEYISISKIIFSDKSILEALKNKERDNFYKAVTTKYYSRAKKRDKDFWGLHIILPNNLSFIRVHKPHVADELISEGAKPLIDKVNKSHQLVTGFDAGKFGYFLRVVTPIHSLENNYLGAAEFSISINSLTQYIKTDFGHESLFLIKNIKNKAFLYNLPRTDDGLIHFKSTDSKLFSQYRTDDHSLIQYNNKSYSAISIELSKTAKLIVAIDITKIINEKNIFENNINALIAIVIAIFSMIWFFATRFYINNRRHTEIQLQNALDTIKTLEEIIPICSYCHKIRDDEGAWDRIESYISDHSEAKFSHGICPDCFKEEKEKLNNM</sequence>
<proteinExistence type="predicted"/>
<feature type="transmembrane region" description="Helical" evidence="1">
    <location>
        <begin position="21"/>
        <end position="46"/>
    </location>
</feature>
<dbReference type="Proteomes" id="UP000254266">
    <property type="component" value="Unassembled WGS sequence"/>
</dbReference>
<keyword evidence="4" id="KW-1185">Reference proteome</keyword>
<dbReference type="AlphaFoldDB" id="A0A370DDV7"/>
<evidence type="ECO:0000313" key="3">
    <source>
        <dbReference type="EMBL" id="RDH82487.1"/>
    </source>
</evidence>
<protein>
    <recommendedName>
        <fullName evidence="2">Double Cache domain-containing protein</fullName>
    </recommendedName>
</protein>
<keyword evidence="1" id="KW-1133">Transmembrane helix</keyword>
<evidence type="ECO:0000313" key="4">
    <source>
        <dbReference type="Proteomes" id="UP000254266"/>
    </source>
</evidence>
<evidence type="ECO:0000256" key="1">
    <source>
        <dbReference type="SAM" id="Phobius"/>
    </source>
</evidence>
<keyword evidence="1" id="KW-0472">Membrane</keyword>
<feature type="domain" description="Double Cache" evidence="2">
    <location>
        <begin position="71"/>
        <end position="227"/>
    </location>
</feature>
<dbReference type="EMBL" id="QFXC01000011">
    <property type="protein sequence ID" value="RDH82487.1"/>
    <property type="molecule type" value="Genomic_DNA"/>
</dbReference>
<comment type="caution">
    <text evidence="3">The sequence shown here is derived from an EMBL/GenBank/DDBJ whole genome shotgun (WGS) entry which is preliminary data.</text>
</comment>
<feature type="transmembrane region" description="Helical" evidence="1">
    <location>
        <begin position="309"/>
        <end position="330"/>
    </location>
</feature>
<evidence type="ECO:0000259" key="2">
    <source>
        <dbReference type="Pfam" id="PF14827"/>
    </source>
</evidence>
<dbReference type="SUPFAM" id="SSF103190">
    <property type="entry name" value="Sensory domain-like"/>
    <property type="match status" value="1"/>
</dbReference>